<reference evidence="2 3" key="1">
    <citation type="submission" date="2020-05" db="EMBL/GenBank/DDBJ databases">
        <title>Identification and distribution of gene clusters putatively required for synthesis of sphingolipid metabolism inhibitors in phylogenetically diverse species of the filamentous fungus Fusarium.</title>
        <authorList>
            <person name="Kim H.-S."/>
            <person name="Busman M."/>
            <person name="Brown D.W."/>
            <person name="Divon H."/>
            <person name="Uhlig S."/>
            <person name="Proctor R.H."/>
        </authorList>
    </citation>
    <scope>NUCLEOTIDE SEQUENCE [LARGE SCALE GENOMIC DNA]</scope>
    <source>
        <strain evidence="2 3">NRRL 66333</strain>
    </source>
</reference>
<comment type="caution">
    <text evidence="2">The sequence shown here is derived from an EMBL/GenBank/DDBJ whole genome shotgun (WGS) entry which is preliminary data.</text>
</comment>
<dbReference type="InterPro" id="IPR046676">
    <property type="entry name" value="DUF6546"/>
</dbReference>
<name>A0A8H5PSI3_GIBSU</name>
<dbReference type="Pfam" id="PF20183">
    <property type="entry name" value="DUF6546"/>
    <property type="match status" value="1"/>
</dbReference>
<dbReference type="OrthoDB" id="4802432at2759"/>
<organism evidence="2 3">
    <name type="scientific">Gibberella subglutinans</name>
    <name type="common">Fusarium subglutinans</name>
    <dbReference type="NCBI Taxonomy" id="42677"/>
    <lineage>
        <taxon>Eukaryota</taxon>
        <taxon>Fungi</taxon>
        <taxon>Dikarya</taxon>
        <taxon>Ascomycota</taxon>
        <taxon>Pezizomycotina</taxon>
        <taxon>Sordariomycetes</taxon>
        <taxon>Hypocreomycetidae</taxon>
        <taxon>Hypocreales</taxon>
        <taxon>Nectriaceae</taxon>
        <taxon>Fusarium</taxon>
        <taxon>Fusarium fujikuroi species complex</taxon>
    </lineage>
</organism>
<keyword evidence="3" id="KW-1185">Reference proteome</keyword>
<feature type="domain" description="DUF6546" evidence="1">
    <location>
        <begin position="319"/>
        <end position="459"/>
    </location>
</feature>
<dbReference type="AlphaFoldDB" id="A0A8H5PSI3"/>
<evidence type="ECO:0000259" key="1">
    <source>
        <dbReference type="Pfam" id="PF20183"/>
    </source>
</evidence>
<dbReference type="Proteomes" id="UP000547976">
    <property type="component" value="Unassembled WGS sequence"/>
</dbReference>
<evidence type="ECO:0000313" key="3">
    <source>
        <dbReference type="Proteomes" id="UP000547976"/>
    </source>
</evidence>
<sequence>MTFAPTTPRRPISYEWSWLPVELQLQIFGYVAGEQKSRTTGLVLCACVSSEWQEYFERFTFRRLLIDNSQLVRFSKMTEGEKAARLSYIRYLCLRIKLQDYDHLEANKSESHATINWNNQRFTHSLKVLFHVLRRWNPSSNRDTGLILEITAYSPGDNRRFRDASMDYAIHENFQLEEDLASSPSIAGFMDDKDERDRGTIWHSPTTVQGSERLHGTALALATRKDLKEVPIVHSLWMRHQFKRGIAGSSLARILRMALTKVTSFRLEISPDPRYFSNWDSLILQFPPHIRQSSFNIFPRNFSHPYFMDATSGLPTINEKVLAEKAHHLVALCPPPGTNSLNFIQHLRKSPQLEHGSRLAQLCLEVPYNPRGGSSSFQGQINHLLEESALTAQHLPNLKILEIWCHGRMKAFIFRYEHEKDQVTITWRASQDGINLAEGSIQQWKSVAQKYNVVFSVKELPVLKNPTSWVFSSGDGYINSKVVYWQLKLRDLAVDPVALARADIIRIW</sequence>
<proteinExistence type="predicted"/>
<protein>
    <recommendedName>
        <fullName evidence="1">DUF6546 domain-containing protein</fullName>
    </recommendedName>
</protein>
<gene>
    <name evidence="2" type="ORF">FSUBG_7914</name>
</gene>
<dbReference type="EMBL" id="JAAOAV010000103">
    <property type="protein sequence ID" value="KAF5602079.1"/>
    <property type="molecule type" value="Genomic_DNA"/>
</dbReference>
<dbReference type="RefSeq" id="XP_036536592.1">
    <property type="nucleotide sequence ID" value="XM_036686268.1"/>
</dbReference>
<dbReference type="GeneID" id="59320986"/>
<evidence type="ECO:0000313" key="2">
    <source>
        <dbReference type="EMBL" id="KAF5602079.1"/>
    </source>
</evidence>
<accession>A0A8H5PSI3</accession>